<keyword evidence="6" id="KW-1185">Reference proteome</keyword>
<dbReference type="Proteomes" id="UP000663856">
    <property type="component" value="Unassembled WGS sequence"/>
</dbReference>
<dbReference type="Proteomes" id="UP000663866">
    <property type="component" value="Unassembled WGS sequence"/>
</dbReference>
<evidence type="ECO:0000313" key="5">
    <source>
        <dbReference type="Proteomes" id="UP000663856"/>
    </source>
</evidence>
<organism evidence="1 5">
    <name type="scientific">Rotaria magnacalcarata</name>
    <dbReference type="NCBI Taxonomy" id="392030"/>
    <lineage>
        <taxon>Eukaryota</taxon>
        <taxon>Metazoa</taxon>
        <taxon>Spiralia</taxon>
        <taxon>Gnathifera</taxon>
        <taxon>Rotifera</taxon>
        <taxon>Eurotatoria</taxon>
        <taxon>Bdelloidea</taxon>
        <taxon>Philodinida</taxon>
        <taxon>Philodinidae</taxon>
        <taxon>Rotaria</taxon>
    </lineage>
</organism>
<dbReference type="Proteomes" id="UP000663842">
    <property type="component" value="Unassembled WGS sequence"/>
</dbReference>
<protein>
    <submittedName>
        <fullName evidence="1">Uncharacterized protein</fullName>
    </submittedName>
</protein>
<dbReference type="AlphaFoldDB" id="A0A816WM73"/>
<name>A0A816WM73_9BILA</name>
<accession>A0A816WM73</accession>
<evidence type="ECO:0000313" key="1">
    <source>
        <dbReference type="EMBL" id="CAF2136748.1"/>
    </source>
</evidence>
<dbReference type="Proteomes" id="UP000663887">
    <property type="component" value="Unassembled WGS sequence"/>
</dbReference>
<dbReference type="EMBL" id="CAJOBF010010756">
    <property type="protein sequence ID" value="CAF4296090.1"/>
    <property type="molecule type" value="Genomic_DNA"/>
</dbReference>
<dbReference type="EMBL" id="CAJNRG010016584">
    <property type="protein sequence ID" value="CAF2204536.1"/>
    <property type="molecule type" value="Genomic_DNA"/>
</dbReference>
<reference evidence="1" key="1">
    <citation type="submission" date="2021-02" db="EMBL/GenBank/DDBJ databases">
        <authorList>
            <person name="Nowell W R."/>
        </authorList>
    </citation>
    <scope>NUCLEOTIDE SEQUENCE</scope>
</reference>
<evidence type="ECO:0000313" key="6">
    <source>
        <dbReference type="Proteomes" id="UP000663866"/>
    </source>
</evidence>
<feature type="non-terminal residue" evidence="1">
    <location>
        <position position="1"/>
    </location>
</feature>
<dbReference type="EMBL" id="CAJNRF010012011">
    <property type="protein sequence ID" value="CAF2136748.1"/>
    <property type="molecule type" value="Genomic_DNA"/>
</dbReference>
<sequence length="46" mass="5506">YCGDNRPYIYPHQLDVLHQNARQEAIEKFLHVTKMGDEKAIKDYEQ</sequence>
<gene>
    <name evidence="4" type="ORF">OVN521_LOCUS32054</name>
    <name evidence="3" type="ORF">UXM345_LOCUS33148</name>
    <name evidence="1" type="ORF">WKI299_LOCUS27490</name>
    <name evidence="2" type="ORF">XDN619_LOCUS32962</name>
</gene>
<dbReference type="EMBL" id="CAJOBG010020626">
    <property type="protein sequence ID" value="CAF4323378.1"/>
    <property type="molecule type" value="Genomic_DNA"/>
</dbReference>
<evidence type="ECO:0000313" key="2">
    <source>
        <dbReference type="EMBL" id="CAF2204536.1"/>
    </source>
</evidence>
<evidence type="ECO:0000313" key="3">
    <source>
        <dbReference type="EMBL" id="CAF4296090.1"/>
    </source>
</evidence>
<dbReference type="Gene3D" id="1.20.58.420">
    <property type="entry name" value="AHSP"/>
    <property type="match status" value="1"/>
</dbReference>
<proteinExistence type="predicted"/>
<evidence type="ECO:0000313" key="4">
    <source>
        <dbReference type="EMBL" id="CAF4323378.1"/>
    </source>
</evidence>
<comment type="caution">
    <text evidence="1">The sequence shown here is derived from an EMBL/GenBank/DDBJ whole genome shotgun (WGS) entry which is preliminary data.</text>
</comment>